<dbReference type="Pfam" id="PF13472">
    <property type="entry name" value="Lipase_GDSL_2"/>
    <property type="match status" value="1"/>
</dbReference>
<evidence type="ECO:0000313" key="3">
    <source>
        <dbReference type="EMBL" id="MCM4083601.1"/>
    </source>
</evidence>
<comment type="caution">
    <text evidence="3">The sequence shown here is derived from an EMBL/GenBank/DDBJ whole genome shotgun (WGS) entry which is preliminary data.</text>
</comment>
<evidence type="ECO:0000313" key="4">
    <source>
        <dbReference type="Proteomes" id="UP001523216"/>
    </source>
</evidence>
<dbReference type="InterPro" id="IPR008999">
    <property type="entry name" value="Actin-crosslinking"/>
</dbReference>
<keyword evidence="4" id="KW-1185">Reference proteome</keyword>
<evidence type="ECO:0000259" key="2">
    <source>
        <dbReference type="Pfam" id="PF13472"/>
    </source>
</evidence>
<dbReference type="Proteomes" id="UP001523216">
    <property type="component" value="Unassembled WGS sequence"/>
</dbReference>
<dbReference type="Gene3D" id="3.40.50.1110">
    <property type="entry name" value="SGNH hydrolase"/>
    <property type="match status" value="1"/>
</dbReference>
<feature type="chain" id="PRO_5045484224" evidence="1">
    <location>
        <begin position="29"/>
        <end position="538"/>
    </location>
</feature>
<protein>
    <submittedName>
        <fullName evidence="3">GDSL-type esterase/lipase family protein</fullName>
    </submittedName>
</protein>
<feature type="domain" description="SGNH hydrolase-type esterase" evidence="2">
    <location>
        <begin position="205"/>
        <end position="388"/>
    </location>
</feature>
<dbReference type="InterPro" id="IPR013830">
    <property type="entry name" value="SGNH_hydro"/>
</dbReference>
<dbReference type="PANTHER" id="PTHR43784:SF2">
    <property type="entry name" value="GDSL-LIKE LIPASE_ACYLHYDROLASE, PUTATIVE (AFU_ORTHOLOGUE AFUA_2G00820)-RELATED"/>
    <property type="match status" value="1"/>
</dbReference>
<dbReference type="SUPFAM" id="SSF50405">
    <property type="entry name" value="Actin-crosslinking proteins"/>
    <property type="match status" value="1"/>
</dbReference>
<sequence length="538" mass="55887">MHKKLWAAAAVVLLAAMAVGVPRGPASASSAAGDGWTGTWAASPWSTKGQGKSFEDQTLRQIVRTSIGGSAARIQLSNAFGTDAVTISDVHVADRVSGPAVDPSTDRSVTFGGRTSVTIPAGGKAISDETVFEVKPLTDVAVSFHVPDRITDPTAHLDSFQTNYVAAGNVAGDVTLTNFATNASYTLLANLDVRNSAAAGAVVTLGASITDEYVSSFDQNRRWPNDLAVRLAATGRVIGVLNQGVSGNAVLDNGGGQSMVNRFTRDVLDQPGVTWAAIADAPLNDLLGGNPPTGTQLTAALTGMIGAAHARGVRVLCATLTPFAGHERWTEAAETARAQYNAFVRGPGSDCDAVLDSDQATHDPADPRRFLPAFDIGDHLHPNNAGLQAIADAVDLSIFGAPTGPIVNPTTGIALRSRHNSKIVSADAAGEQPLIANRDAVGPWEEFDRVPQVDGTYVLRGHANGKYVTASATQPLIASSTTAGIEQRFRFVANADGSVSLQSVASGRYVAAEDGGAQPLIANRDSIGPWELFDVLPL</sequence>
<name>A0ABT0YBZ9_9ACTN</name>
<dbReference type="InterPro" id="IPR053140">
    <property type="entry name" value="GDSL_Rv0518-like"/>
</dbReference>
<accession>A0ABT0YBZ9</accession>
<feature type="signal peptide" evidence="1">
    <location>
        <begin position="1"/>
        <end position="28"/>
    </location>
</feature>
<dbReference type="EMBL" id="JAMQOL010000062">
    <property type="protein sequence ID" value="MCM4083601.1"/>
    <property type="molecule type" value="Genomic_DNA"/>
</dbReference>
<proteinExistence type="predicted"/>
<dbReference type="PANTHER" id="PTHR43784">
    <property type="entry name" value="GDSL-LIKE LIPASE/ACYLHYDROLASE, PUTATIVE (AFU_ORTHOLOGUE AFUA_2G00820)-RELATED"/>
    <property type="match status" value="1"/>
</dbReference>
<reference evidence="3 4" key="1">
    <citation type="submission" date="2022-06" db="EMBL/GenBank/DDBJ databases">
        <title>Actinoplanes abujensis sp. nov., isolated from Nigerian arid soil.</title>
        <authorList>
            <person name="Ding P."/>
        </authorList>
    </citation>
    <scope>NUCLEOTIDE SEQUENCE [LARGE SCALE GENOMIC DNA]</scope>
    <source>
        <strain evidence="4">TRM88002</strain>
    </source>
</reference>
<dbReference type="RefSeq" id="WP_251803301.1">
    <property type="nucleotide sequence ID" value="NZ_JAMQOL010000062.1"/>
</dbReference>
<keyword evidence="1" id="KW-0732">Signal</keyword>
<gene>
    <name evidence="3" type="ORF">LXN57_39240</name>
</gene>
<dbReference type="InterPro" id="IPR036514">
    <property type="entry name" value="SGNH_hydro_sf"/>
</dbReference>
<dbReference type="CDD" id="cd00257">
    <property type="entry name" value="beta-trefoil_FSCN-like"/>
    <property type="match status" value="1"/>
</dbReference>
<dbReference type="SUPFAM" id="SSF52266">
    <property type="entry name" value="SGNH hydrolase"/>
    <property type="match status" value="1"/>
</dbReference>
<evidence type="ECO:0000256" key="1">
    <source>
        <dbReference type="SAM" id="SignalP"/>
    </source>
</evidence>
<organism evidence="3 4">
    <name type="scientific">Paractinoplanes hotanensis</name>
    <dbReference type="NCBI Taxonomy" id="2906497"/>
    <lineage>
        <taxon>Bacteria</taxon>
        <taxon>Bacillati</taxon>
        <taxon>Actinomycetota</taxon>
        <taxon>Actinomycetes</taxon>
        <taxon>Micromonosporales</taxon>
        <taxon>Micromonosporaceae</taxon>
        <taxon>Paractinoplanes</taxon>
    </lineage>
</organism>
<dbReference type="Gene3D" id="2.80.10.50">
    <property type="match status" value="2"/>
</dbReference>